<dbReference type="InterPro" id="IPR036237">
    <property type="entry name" value="Xyl_isomerase-like_sf"/>
</dbReference>
<dbReference type="PANTHER" id="PTHR12110">
    <property type="entry name" value="HYDROXYPYRUVATE ISOMERASE"/>
    <property type="match status" value="1"/>
</dbReference>
<dbReference type="Proteomes" id="UP001585080">
    <property type="component" value="Unassembled WGS sequence"/>
</dbReference>
<evidence type="ECO:0000256" key="1">
    <source>
        <dbReference type="SAM" id="MobiDB-lite"/>
    </source>
</evidence>
<protein>
    <submittedName>
        <fullName evidence="3">Sugar phosphate isomerase/epimerase family protein</fullName>
    </submittedName>
</protein>
<proteinExistence type="predicted"/>
<dbReference type="RefSeq" id="WP_376736334.1">
    <property type="nucleotide sequence ID" value="NZ_JAYMRP010000060.1"/>
</dbReference>
<dbReference type="Gene3D" id="3.20.20.150">
    <property type="entry name" value="Divalent-metal-dependent TIM barrel enzymes"/>
    <property type="match status" value="1"/>
</dbReference>
<dbReference type="PANTHER" id="PTHR12110:SF21">
    <property type="entry name" value="XYLOSE ISOMERASE-LIKE TIM BARREL DOMAIN-CONTAINING PROTEIN"/>
    <property type="match status" value="1"/>
</dbReference>
<comment type="caution">
    <text evidence="3">The sequence shown here is derived from an EMBL/GenBank/DDBJ whole genome shotgun (WGS) entry which is preliminary data.</text>
</comment>
<dbReference type="SUPFAM" id="SSF51658">
    <property type="entry name" value="Xylose isomerase-like"/>
    <property type="match status" value="1"/>
</dbReference>
<keyword evidence="4" id="KW-1185">Reference proteome</keyword>
<dbReference type="InterPro" id="IPR013022">
    <property type="entry name" value="Xyl_isomerase-like_TIM-brl"/>
</dbReference>
<gene>
    <name evidence="3" type="ORF">VSS16_35210</name>
</gene>
<evidence type="ECO:0000313" key="3">
    <source>
        <dbReference type="EMBL" id="MFB8777901.1"/>
    </source>
</evidence>
<keyword evidence="3" id="KW-0413">Isomerase</keyword>
<evidence type="ECO:0000313" key="4">
    <source>
        <dbReference type="Proteomes" id="UP001585080"/>
    </source>
</evidence>
<dbReference type="InterPro" id="IPR050312">
    <property type="entry name" value="IolE/XylAMocC-like"/>
</dbReference>
<dbReference type="GO" id="GO:0016853">
    <property type="term" value="F:isomerase activity"/>
    <property type="evidence" value="ECO:0007669"/>
    <property type="project" value="UniProtKB-KW"/>
</dbReference>
<organism evidence="3 4">
    <name type="scientific">Streptomyces broussonetiae</name>
    <dbReference type="NCBI Taxonomy" id="2686304"/>
    <lineage>
        <taxon>Bacteria</taxon>
        <taxon>Bacillati</taxon>
        <taxon>Actinomycetota</taxon>
        <taxon>Actinomycetes</taxon>
        <taxon>Kitasatosporales</taxon>
        <taxon>Streptomycetaceae</taxon>
        <taxon>Streptomyces</taxon>
    </lineage>
</organism>
<feature type="region of interest" description="Disordered" evidence="1">
    <location>
        <begin position="1"/>
        <end position="48"/>
    </location>
</feature>
<dbReference type="EMBL" id="JAYMRP010000060">
    <property type="protein sequence ID" value="MFB8777901.1"/>
    <property type="molecule type" value="Genomic_DNA"/>
</dbReference>
<sequence length="337" mass="36834">MRAETETRDPTGTAETRDPTGTAETRDPTENAETRHPAETAAVAAPPPGIRFAGIGDEAAPALTDQIRAHRLLGWSAIELRDIDGVALADLDDAAFDSARTALHDAGLDVVCVDSRIANWARPVTGDFRLDRDELERLIPRCAALGTRYIRVMSYPDDPDGRLDEPEWGRRATARLKALAGQARDAGLVLLHENCAGWAGSHADRALRLLEDVDSPALRLLFDTGNGIAYGYEGYDMLTALVDRVEHVQIKDARAEAGEVRYTLPGEGGCRVHDCLRLLLDHGYTGTWTIEPHRSVRPHEGRTDPGRDGVAEFVRYGRALERLAADLPHAGKTEEAR</sequence>
<evidence type="ECO:0000259" key="2">
    <source>
        <dbReference type="Pfam" id="PF01261"/>
    </source>
</evidence>
<feature type="compositionally biased region" description="Basic and acidic residues" evidence="1">
    <location>
        <begin position="24"/>
        <end position="38"/>
    </location>
</feature>
<reference evidence="3 4" key="1">
    <citation type="submission" date="2024-01" db="EMBL/GenBank/DDBJ databases">
        <title>Genome mining of biosynthetic gene clusters to explore secondary metabolites of Streptomyces sp.</title>
        <authorList>
            <person name="Baig A."/>
            <person name="Ajitkumar Shintre N."/>
            <person name="Kumar H."/>
            <person name="Anbarasu A."/>
            <person name="Ramaiah S."/>
        </authorList>
    </citation>
    <scope>NUCLEOTIDE SEQUENCE [LARGE SCALE GENOMIC DNA]</scope>
    <source>
        <strain evidence="3 4">A57</strain>
    </source>
</reference>
<feature type="domain" description="Xylose isomerase-like TIM barrel" evidence="2">
    <location>
        <begin position="73"/>
        <end position="300"/>
    </location>
</feature>
<accession>A0ABV5EM84</accession>
<name>A0ABV5EM84_9ACTN</name>
<dbReference type="Pfam" id="PF01261">
    <property type="entry name" value="AP_endonuc_2"/>
    <property type="match status" value="1"/>
</dbReference>